<dbReference type="AlphaFoldDB" id="A0A3D9CJV5"/>
<dbReference type="Proteomes" id="UP000256769">
    <property type="component" value="Unassembled WGS sequence"/>
</dbReference>
<organism evidence="2 3">
    <name type="scientific">Chryseobacterium flavum</name>
    <dbReference type="NCBI Taxonomy" id="415851"/>
    <lineage>
        <taxon>Bacteria</taxon>
        <taxon>Pseudomonadati</taxon>
        <taxon>Bacteroidota</taxon>
        <taxon>Flavobacteriia</taxon>
        <taxon>Flavobacteriales</taxon>
        <taxon>Weeksellaceae</taxon>
        <taxon>Chryseobacterium group</taxon>
        <taxon>Chryseobacterium</taxon>
    </lineage>
</organism>
<keyword evidence="3" id="KW-1185">Reference proteome</keyword>
<dbReference type="Pfam" id="PF09851">
    <property type="entry name" value="SHOCT"/>
    <property type="match status" value="1"/>
</dbReference>
<dbReference type="EMBL" id="QNUE01000011">
    <property type="protein sequence ID" value="REC65990.1"/>
    <property type="molecule type" value="Genomic_DNA"/>
</dbReference>
<comment type="caution">
    <text evidence="2">The sequence shown here is derived from an EMBL/GenBank/DDBJ whole genome shotgun (WGS) entry which is preliminary data.</text>
</comment>
<gene>
    <name evidence="2" type="ORF">DRF59_14005</name>
</gene>
<protein>
    <recommendedName>
        <fullName evidence="1">SHOCT domain-containing protein</fullName>
    </recommendedName>
</protein>
<dbReference type="OrthoDB" id="4710479at2"/>
<evidence type="ECO:0000259" key="1">
    <source>
        <dbReference type="Pfam" id="PF09851"/>
    </source>
</evidence>
<proteinExistence type="predicted"/>
<dbReference type="InterPro" id="IPR018649">
    <property type="entry name" value="SHOCT"/>
</dbReference>
<feature type="domain" description="SHOCT" evidence="1">
    <location>
        <begin position="42"/>
        <end position="69"/>
    </location>
</feature>
<evidence type="ECO:0000313" key="3">
    <source>
        <dbReference type="Proteomes" id="UP000256769"/>
    </source>
</evidence>
<reference evidence="2 3" key="1">
    <citation type="journal article" date="2007" name="Int. J. Syst. Evol. Microbiol.">
        <title>Chryseobacterium flavum sp. nov., isolated from polluted soil.</title>
        <authorList>
            <person name="Zhou Y."/>
            <person name="Dong J."/>
            <person name="Wang X."/>
            <person name="Huang X."/>
            <person name="Zhang K.Y."/>
            <person name="Zhang Y.Q."/>
            <person name="Guo Y.F."/>
            <person name="Lai R."/>
            <person name="Li W.J."/>
        </authorList>
    </citation>
    <scope>NUCLEOTIDE SEQUENCE [LARGE SCALE GENOMIC DNA]</scope>
    <source>
        <strain evidence="2 3">KCTC 12877</strain>
    </source>
</reference>
<name>A0A3D9CJV5_9FLAO</name>
<evidence type="ECO:0000313" key="2">
    <source>
        <dbReference type="EMBL" id="REC65990.1"/>
    </source>
</evidence>
<sequence>MDKEDAEKFYDRIKGLYNNDQVSPQKQANYSVTEHSPQIIFDQLEKLGKLRENGILTDIEFTEQKRKLLEKLK</sequence>
<accession>A0A3D9CJV5</accession>